<protein>
    <submittedName>
        <fullName evidence="3">Phosphatidate phosphatase APP1</fullName>
    </submittedName>
</protein>
<evidence type="ECO:0000259" key="2">
    <source>
        <dbReference type="Pfam" id="PF09949"/>
    </source>
</evidence>
<dbReference type="PANTHER" id="PTHR28208:SF3">
    <property type="entry name" value="PHOSPHATIDATE PHOSPHATASE APP1"/>
    <property type="match status" value="1"/>
</dbReference>
<dbReference type="EMBL" id="FNHS01000013">
    <property type="protein sequence ID" value="SDN98538.1"/>
    <property type="molecule type" value="Genomic_DNA"/>
</dbReference>
<evidence type="ECO:0000313" key="4">
    <source>
        <dbReference type="Proteomes" id="UP000198704"/>
    </source>
</evidence>
<dbReference type="AlphaFoldDB" id="A0A1H0FV27"/>
<feature type="region of interest" description="Disordered" evidence="1">
    <location>
        <begin position="368"/>
        <end position="395"/>
    </location>
</feature>
<dbReference type="InterPro" id="IPR019236">
    <property type="entry name" value="APP1_cat"/>
</dbReference>
<feature type="compositionally biased region" description="Basic and acidic residues" evidence="1">
    <location>
        <begin position="368"/>
        <end position="382"/>
    </location>
</feature>
<dbReference type="STRING" id="582672.SAMN05216360_113114"/>
<reference evidence="4" key="1">
    <citation type="submission" date="2016-10" db="EMBL/GenBank/DDBJ databases">
        <authorList>
            <person name="Varghese N."/>
            <person name="Submissions S."/>
        </authorList>
    </citation>
    <scope>NUCLEOTIDE SEQUENCE [LARGE SCALE GENOMIC DNA]</scope>
    <source>
        <strain evidence="4">BL47</strain>
    </source>
</reference>
<proteinExistence type="predicted"/>
<keyword evidence="4" id="KW-1185">Reference proteome</keyword>
<feature type="domain" description="Phosphatidate phosphatase APP1 catalytic" evidence="2">
    <location>
        <begin position="158"/>
        <end position="313"/>
    </location>
</feature>
<dbReference type="GO" id="GO:0008195">
    <property type="term" value="F:phosphatidate phosphatase activity"/>
    <property type="evidence" value="ECO:0007669"/>
    <property type="project" value="InterPro"/>
</dbReference>
<dbReference type="InterPro" id="IPR052935">
    <property type="entry name" value="Mg2+_PAP"/>
</dbReference>
<feature type="region of interest" description="Disordered" evidence="1">
    <location>
        <begin position="412"/>
        <end position="431"/>
    </location>
</feature>
<evidence type="ECO:0000256" key="1">
    <source>
        <dbReference type="SAM" id="MobiDB-lite"/>
    </source>
</evidence>
<accession>A0A1H0FV27</accession>
<organism evidence="3 4">
    <name type="scientific">Methylobacterium phyllostachyos</name>
    <dbReference type="NCBI Taxonomy" id="582672"/>
    <lineage>
        <taxon>Bacteria</taxon>
        <taxon>Pseudomonadati</taxon>
        <taxon>Pseudomonadota</taxon>
        <taxon>Alphaproteobacteria</taxon>
        <taxon>Hyphomicrobiales</taxon>
        <taxon>Methylobacteriaceae</taxon>
        <taxon>Methylobacterium</taxon>
    </lineage>
</organism>
<dbReference type="Pfam" id="PF09949">
    <property type="entry name" value="APP1_cat"/>
    <property type="match status" value="1"/>
</dbReference>
<dbReference type="Proteomes" id="UP000198704">
    <property type="component" value="Unassembled WGS sequence"/>
</dbReference>
<gene>
    <name evidence="3" type="ORF">SAMN05216360_113114</name>
</gene>
<dbReference type="PANTHER" id="PTHR28208">
    <property type="entry name" value="PHOSPHATIDATE PHOSPHATASE APP1"/>
    <property type="match status" value="1"/>
</dbReference>
<sequence length="431" mass="46467">MASRVTTRVRRGAGKALRVLVRPVRRAQGHGGKGRGGLVVEPYRGYGSREAIFLIGRVFRQSPGIPGEDPESLRAQWRDLRRRIARRTVAGAAVSARFGGDAVRVETDRDGYFRVHLHPHSPPAELAAWHPVELVLESDPPIPAEGAVFIPPENCRCVVVSDIDDTVMRTGVANKLKMLWRLFVEDAESRVAFPGVAALYRALHAGAGGADGNPMLYVSRAPWGLYEMLSEFFQRHGIPAGPVLFLREWGLSWTHPLPRRATDHKQALIRHMLDLYRDLPFVLIGDSGQHDPEVYAQIVEENPGRVLAVYIRNVSRNAARTEEIVRLAGAVARAGSSLVLAADSVAMAEHAAAIGLIAPEAVAGVADEHAASAETGPRRETARITPDPAGTAAEAPIAREAIAEALAGGDSVPATLVVEPESPATLPRLDA</sequence>
<name>A0A1H0FV27_9HYPH</name>
<dbReference type="OrthoDB" id="9789875at2"/>
<dbReference type="RefSeq" id="WP_091719314.1">
    <property type="nucleotide sequence ID" value="NZ_FNHS01000013.1"/>
</dbReference>
<evidence type="ECO:0000313" key="3">
    <source>
        <dbReference type="EMBL" id="SDN98538.1"/>
    </source>
</evidence>